<dbReference type="VEuPathDB" id="FungiDB:BDEG_22065"/>
<keyword evidence="2" id="KW-0732">Signal</keyword>
<evidence type="ECO:0000313" key="3">
    <source>
        <dbReference type="EMBL" id="OAJ38105.1"/>
    </source>
</evidence>
<dbReference type="EMBL" id="DS022301">
    <property type="protein sequence ID" value="OAJ38105.1"/>
    <property type="molecule type" value="Genomic_DNA"/>
</dbReference>
<proteinExistence type="predicted"/>
<name>A0A177WEB5_BATDL</name>
<accession>A0A177WEB5</accession>
<feature type="signal peptide" evidence="2">
    <location>
        <begin position="1"/>
        <end position="20"/>
    </location>
</feature>
<dbReference type="Proteomes" id="UP000077115">
    <property type="component" value="Unassembled WGS sequence"/>
</dbReference>
<reference evidence="3 4" key="1">
    <citation type="submission" date="2006-10" db="EMBL/GenBank/DDBJ databases">
        <title>The Genome Sequence of Batrachochytrium dendrobatidis JEL423.</title>
        <authorList>
            <consortium name="The Broad Institute Genome Sequencing Platform"/>
            <person name="Birren B."/>
            <person name="Lander E."/>
            <person name="Galagan J."/>
            <person name="Cuomo C."/>
            <person name="Devon K."/>
            <person name="Jaffe D."/>
            <person name="Butler J."/>
            <person name="Alvarez P."/>
            <person name="Gnerre S."/>
            <person name="Grabherr M."/>
            <person name="Kleber M."/>
            <person name="Mauceli E."/>
            <person name="Brockman W."/>
            <person name="Young S."/>
            <person name="LaButti K."/>
            <person name="Sykes S."/>
            <person name="DeCaprio D."/>
            <person name="Crawford M."/>
            <person name="Koehrsen M."/>
            <person name="Engels R."/>
            <person name="Montgomery P."/>
            <person name="Pearson M."/>
            <person name="Howarth C."/>
            <person name="Larson L."/>
            <person name="White J."/>
            <person name="O'Leary S."/>
            <person name="Kodira C."/>
            <person name="Zeng Q."/>
            <person name="Yandava C."/>
            <person name="Alvarado L."/>
            <person name="Longcore J."/>
            <person name="James T."/>
        </authorList>
    </citation>
    <scope>NUCLEOTIDE SEQUENCE [LARGE SCALE GENOMIC DNA]</scope>
    <source>
        <strain evidence="3 4">JEL423</strain>
    </source>
</reference>
<protein>
    <submittedName>
        <fullName evidence="3">Uncharacterized protein</fullName>
    </submittedName>
</protein>
<dbReference type="AlphaFoldDB" id="A0A177WEB5"/>
<feature type="chain" id="PRO_5008077567" evidence="2">
    <location>
        <begin position="21"/>
        <end position="173"/>
    </location>
</feature>
<evidence type="ECO:0000256" key="2">
    <source>
        <dbReference type="SAM" id="SignalP"/>
    </source>
</evidence>
<reference evidence="3 4" key="2">
    <citation type="submission" date="2016-05" db="EMBL/GenBank/DDBJ databases">
        <title>Lineage-specific infection strategies underlie the spectrum of fungal disease in amphibians.</title>
        <authorList>
            <person name="Cuomo C.A."/>
            <person name="Farrer R.A."/>
            <person name="James T."/>
            <person name="Longcore J."/>
            <person name="Birren B."/>
        </authorList>
    </citation>
    <scope>NUCLEOTIDE SEQUENCE [LARGE SCALE GENOMIC DNA]</scope>
    <source>
        <strain evidence="3 4">JEL423</strain>
    </source>
</reference>
<gene>
    <name evidence="3" type="ORF">BDEG_22065</name>
</gene>
<sequence length="173" mass="19138">MKLAVTVLASILAICSVTTASPVNPSAAASAGASTPTVIPSAQVTLSVDLSKLSEEDMDLIKEYAHIKKACNDEEKIHDSLQSEKLEQKEALDELAEEQWDSDFLDLKWRLGEIETLLLERLFKGNMDQPIEYYMKFLETDSEFLELADTLFNSPPVQQPRSEQASTSGTQSP</sequence>
<evidence type="ECO:0000256" key="1">
    <source>
        <dbReference type="SAM" id="MobiDB-lite"/>
    </source>
</evidence>
<evidence type="ECO:0000313" key="4">
    <source>
        <dbReference type="Proteomes" id="UP000077115"/>
    </source>
</evidence>
<organism evidence="3 4">
    <name type="scientific">Batrachochytrium dendrobatidis (strain JEL423)</name>
    <dbReference type="NCBI Taxonomy" id="403673"/>
    <lineage>
        <taxon>Eukaryota</taxon>
        <taxon>Fungi</taxon>
        <taxon>Fungi incertae sedis</taxon>
        <taxon>Chytridiomycota</taxon>
        <taxon>Chytridiomycota incertae sedis</taxon>
        <taxon>Chytridiomycetes</taxon>
        <taxon>Rhizophydiales</taxon>
        <taxon>Rhizophydiales incertae sedis</taxon>
        <taxon>Batrachochytrium</taxon>
    </lineage>
</organism>
<feature type="region of interest" description="Disordered" evidence="1">
    <location>
        <begin position="153"/>
        <end position="173"/>
    </location>
</feature>